<evidence type="ECO:0000256" key="7">
    <source>
        <dbReference type="ARBA" id="ARBA00037948"/>
    </source>
</evidence>
<keyword evidence="5 9" id="KW-0238">DNA-binding</keyword>
<dbReference type="PROSITE" id="PS51915">
    <property type="entry name" value="ZAD"/>
    <property type="match status" value="1"/>
</dbReference>
<dbReference type="AlphaFoldDB" id="A0A6I9V883"/>
<feature type="region of interest" description="Disordered" evidence="12">
    <location>
        <begin position="329"/>
        <end position="355"/>
    </location>
</feature>
<dbReference type="Gene3D" id="3.30.160.60">
    <property type="entry name" value="Classic Zinc Finger"/>
    <property type="match status" value="2"/>
</dbReference>
<sequence>MPAFCAVQNCGDKYGHAENISFHKFPFKRQELMKKWLDFAQRGPDWQPSKWSAICSRHFCEEDFNCAADRKILKKTAVPCLRNLKHMQTIEKDYTERKQEVIAKETPLQQNLTKTAISSSPATETFNEAYEEFDEGAEQRLQTTSLQSSPNAPNKFKCRLCGSACSAVVSFSTNFEIYGMIQKCFPTLNIQKDDNLPKEMCRLCLKRVESFSRFIDKVLETQSELQRKYRTEKKDSNTRFAERPLKVKQEPVVRVKQELPEGFDSFLSDDLDMGMDEGCEPEHDAETIVEQKYDFCDFPMLNAQDIINNCDIMEIINLDDPFINIPDDDANTNCENNTQNSKQQDNAIQQQHQERNKRTLLSAHELLQNHLLSEEHNYAYTTEDLKEECQFKNTYKTEKTDGAECGDRGDFNANAGTEDDEQTGYAGDEHHNGENGASTGIYKENYAPANMHLESAAAANVEKPTNTADTTATPPDTRSTRPIVTSVSELSDASITLPNRTVEDHNRAKKLVVTAVDDIPAPNNEAGSKVSVSTSATAPMKTHSKPNIVVLDESIVKSSNAFQLHTCHNCHLKFFSIETLNQHYMVAHQTQAQAQMQDQGTQIRLEQEKLQSVQMQQLQQLLDPYNPQQQNIITQNHHYQQQQQQQQQQDERLPMVSVPGDYVWKYYGASNDVRSEAFNNNCKLEKGFCSTAACADSLHKTNDTHTFLQPNVFGFEHSNATKNSYMTPNCASKDTSSLNGAPNAVRILEMKRTFLRQHDPFSNMTNIQADYLKAPLNNNDATKADSICAATTLAPENSFKTSTPAIQPTPTPARMQKPKRSKRRVLLSRHISARLTALERKINAKRAPDIITAEYRQLGRRYKKLQLKCKSLQIQILEKQSKEANSKSTVSSAAKRFRCRVCSETFKSIQRLLQHKRTLRHWARRIPKRFAATCCGCEKFFRHKIALHNHMRYICQALPLRCFKMQMQTFKCRYCRRSTFNHWRLYRRHEVKCKATRQRQKCSRVRRRHHLQQQQVTVQPLTPPNKQRGAAPRSTHALPANARQSKHKHSAATTRTYACTLCAKVFASANRLSQHRITHSDQRRHQCGLCERAYKRRNGLMQHVRAFHLKLKPHQCPECQRSYALKSDMLRCRHAAVKRARLNEIACSAE</sequence>
<evidence type="ECO:0000256" key="2">
    <source>
        <dbReference type="ARBA" id="ARBA00022737"/>
    </source>
</evidence>
<evidence type="ECO:0000256" key="12">
    <source>
        <dbReference type="SAM" id="MobiDB-lite"/>
    </source>
</evidence>
<evidence type="ECO:0000313" key="18">
    <source>
        <dbReference type="RefSeq" id="XP_049314518.1"/>
    </source>
</evidence>
<dbReference type="RefSeq" id="XP_011199028.2">
    <property type="nucleotide sequence ID" value="XM_011200726.4"/>
</dbReference>
<feature type="domain" description="C2H2-type" evidence="13">
    <location>
        <begin position="897"/>
        <end position="926"/>
    </location>
</feature>
<dbReference type="InterPro" id="IPR006612">
    <property type="entry name" value="THAP_Znf"/>
</dbReference>
<gene>
    <name evidence="17 18" type="primary">LOC105223103</name>
</gene>
<dbReference type="PROSITE" id="PS50157">
    <property type="entry name" value="ZINC_FINGER_C2H2_2"/>
    <property type="match status" value="3"/>
</dbReference>
<dbReference type="PANTHER" id="PTHR24388:SF104">
    <property type="entry name" value="AT-RICH BINDING PROTEIN-RELATED"/>
    <property type="match status" value="1"/>
</dbReference>
<dbReference type="SMART" id="SM00868">
    <property type="entry name" value="zf-AD"/>
    <property type="match status" value="1"/>
</dbReference>
<feature type="binding site" evidence="10">
    <location>
        <position position="201"/>
    </location>
    <ligand>
        <name>Zn(2+)</name>
        <dbReference type="ChEBI" id="CHEBI:29105"/>
    </ligand>
</feature>
<dbReference type="OrthoDB" id="6496718at2759"/>
<dbReference type="InterPro" id="IPR036236">
    <property type="entry name" value="Znf_C2H2_sf"/>
</dbReference>
<evidence type="ECO:0000256" key="5">
    <source>
        <dbReference type="ARBA" id="ARBA00023125"/>
    </source>
</evidence>
<accession>A0A6I9V883</accession>
<dbReference type="InterPro" id="IPR050527">
    <property type="entry name" value="Snail/Krueppel_Znf"/>
</dbReference>
<feature type="region of interest" description="Disordered" evidence="12">
    <location>
        <begin position="399"/>
        <end position="437"/>
    </location>
</feature>
<dbReference type="SUPFAM" id="SSF57667">
    <property type="entry name" value="beta-beta-alpha zinc fingers"/>
    <property type="match status" value="1"/>
</dbReference>
<feature type="region of interest" description="Disordered" evidence="12">
    <location>
        <begin position="460"/>
        <end position="481"/>
    </location>
</feature>
<feature type="binding site" evidence="10">
    <location>
        <position position="158"/>
    </location>
    <ligand>
        <name>Zn(2+)</name>
        <dbReference type="ChEBI" id="CHEBI:29105"/>
    </ligand>
</feature>
<keyword evidence="16" id="KW-1185">Reference proteome</keyword>
<feature type="compositionally biased region" description="Basic and acidic residues" evidence="12">
    <location>
        <begin position="399"/>
        <end position="410"/>
    </location>
</feature>
<dbReference type="Pfam" id="PF05485">
    <property type="entry name" value="THAP"/>
    <property type="match status" value="1"/>
</dbReference>
<evidence type="ECO:0000256" key="10">
    <source>
        <dbReference type="PROSITE-ProRule" id="PRU01263"/>
    </source>
</evidence>
<dbReference type="PANTHER" id="PTHR24388">
    <property type="entry name" value="ZINC FINGER PROTEIN"/>
    <property type="match status" value="1"/>
</dbReference>
<feature type="region of interest" description="Disordered" evidence="12">
    <location>
        <begin position="1005"/>
        <end position="1049"/>
    </location>
</feature>
<dbReference type="Proteomes" id="UP001652620">
    <property type="component" value="Chromosome 1"/>
</dbReference>
<evidence type="ECO:0000256" key="11">
    <source>
        <dbReference type="SAM" id="Coils"/>
    </source>
</evidence>
<dbReference type="InterPro" id="IPR013087">
    <property type="entry name" value="Znf_C2H2_type"/>
</dbReference>
<evidence type="ECO:0000256" key="8">
    <source>
        <dbReference type="PROSITE-ProRule" id="PRU00042"/>
    </source>
</evidence>
<dbReference type="KEGG" id="bdr:105223103"/>
<dbReference type="InParanoid" id="A0A6I9V883"/>
<reference evidence="16 17" key="1">
    <citation type="submission" date="2025-05" db="UniProtKB">
        <authorList>
            <consortium name="RefSeq"/>
        </authorList>
    </citation>
    <scope>NUCLEOTIDE SEQUENCE [LARGE SCALE GENOMIC DNA]</scope>
    <source>
        <tissue evidence="17 18">Adult</tissue>
    </source>
</reference>
<feature type="coiled-coil region" evidence="11">
    <location>
        <begin position="855"/>
        <end position="887"/>
    </location>
</feature>
<dbReference type="GO" id="GO:0008270">
    <property type="term" value="F:zinc ion binding"/>
    <property type="evidence" value="ECO:0007669"/>
    <property type="project" value="UniProtKB-UniRule"/>
</dbReference>
<dbReference type="InterPro" id="IPR012934">
    <property type="entry name" value="Znf_AD"/>
</dbReference>
<feature type="domain" description="C2H2-type" evidence="13">
    <location>
        <begin position="1085"/>
        <end position="1113"/>
    </location>
</feature>
<evidence type="ECO:0000256" key="3">
    <source>
        <dbReference type="ARBA" id="ARBA00022771"/>
    </source>
</evidence>
<evidence type="ECO:0000313" key="16">
    <source>
        <dbReference type="Proteomes" id="UP001652620"/>
    </source>
</evidence>
<evidence type="ECO:0000259" key="15">
    <source>
        <dbReference type="PROSITE" id="PS51915"/>
    </source>
</evidence>
<dbReference type="Gene3D" id="3.40.1800.20">
    <property type="match status" value="1"/>
</dbReference>
<dbReference type="GO" id="GO:0003677">
    <property type="term" value="F:DNA binding"/>
    <property type="evidence" value="ECO:0007669"/>
    <property type="project" value="UniProtKB-UniRule"/>
</dbReference>
<keyword evidence="2" id="KW-0677">Repeat</keyword>
<dbReference type="SMART" id="SM00355">
    <property type="entry name" value="ZnF_C2H2"/>
    <property type="match status" value="6"/>
</dbReference>
<organism evidence="16 17">
    <name type="scientific">Bactrocera dorsalis</name>
    <name type="common">Oriental fruit fly</name>
    <name type="synonym">Dacus dorsalis</name>
    <dbReference type="NCBI Taxonomy" id="27457"/>
    <lineage>
        <taxon>Eukaryota</taxon>
        <taxon>Metazoa</taxon>
        <taxon>Ecdysozoa</taxon>
        <taxon>Arthropoda</taxon>
        <taxon>Hexapoda</taxon>
        <taxon>Insecta</taxon>
        <taxon>Pterygota</taxon>
        <taxon>Neoptera</taxon>
        <taxon>Endopterygota</taxon>
        <taxon>Diptera</taxon>
        <taxon>Brachycera</taxon>
        <taxon>Muscomorpha</taxon>
        <taxon>Tephritoidea</taxon>
        <taxon>Tephritidae</taxon>
        <taxon>Bactrocera</taxon>
        <taxon>Bactrocera</taxon>
    </lineage>
</organism>
<feature type="binding site" evidence="10">
    <location>
        <position position="204"/>
    </location>
    <ligand>
        <name>Zn(2+)</name>
        <dbReference type="ChEBI" id="CHEBI:29105"/>
    </ligand>
</feature>
<protein>
    <submittedName>
        <fullName evidence="17 18">Uncharacterized protein LOC105223103 isoform X1</fullName>
    </submittedName>
</protein>
<dbReference type="FunCoup" id="A0A6I9V883">
    <property type="interactions" value="22"/>
</dbReference>
<dbReference type="GO" id="GO:0005634">
    <property type="term" value="C:nucleus"/>
    <property type="evidence" value="ECO:0007669"/>
    <property type="project" value="UniProtKB-SubCell"/>
</dbReference>
<dbReference type="SMART" id="SM00980">
    <property type="entry name" value="THAP"/>
    <property type="match status" value="1"/>
</dbReference>
<dbReference type="PROSITE" id="PS00028">
    <property type="entry name" value="ZINC_FINGER_C2H2_1"/>
    <property type="match status" value="4"/>
</dbReference>
<dbReference type="SUPFAM" id="SSF57716">
    <property type="entry name" value="Glucocorticoid receptor-like (DNA-binding domain)"/>
    <property type="match status" value="2"/>
</dbReference>
<keyword evidence="3 8" id="KW-0863">Zinc-finger</keyword>
<feature type="binding site" evidence="10">
    <location>
        <position position="161"/>
    </location>
    <ligand>
        <name>Zn(2+)</name>
        <dbReference type="ChEBI" id="CHEBI:29105"/>
    </ligand>
</feature>
<proteinExistence type="inferred from homology"/>
<feature type="domain" description="ZAD" evidence="15">
    <location>
        <begin position="156"/>
        <end position="228"/>
    </location>
</feature>
<dbReference type="PROSITE" id="PS50950">
    <property type="entry name" value="ZF_THAP"/>
    <property type="match status" value="1"/>
</dbReference>
<evidence type="ECO:0000259" key="14">
    <source>
        <dbReference type="PROSITE" id="PS50950"/>
    </source>
</evidence>
<feature type="domain" description="C2H2-type" evidence="13">
    <location>
        <begin position="1057"/>
        <end position="1084"/>
    </location>
</feature>
<comment type="similarity">
    <text evidence="7">Belongs to the snail C2H2-type zinc-finger protein family.</text>
</comment>
<keyword evidence="11" id="KW-0175">Coiled coil</keyword>
<evidence type="ECO:0000256" key="6">
    <source>
        <dbReference type="ARBA" id="ARBA00023242"/>
    </source>
</evidence>
<keyword evidence="1 10" id="KW-0479">Metal-binding</keyword>
<name>A0A6I9V883_BACDO</name>
<feature type="domain" description="THAP-type" evidence="14">
    <location>
        <begin position="1"/>
        <end position="82"/>
    </location>
</feature>
<keyword evidence="4 10" id="KW-0862">Zinc</keyword>
<dbReference type="Pfam" id="PF07776">
    <property type="entry name" value="zf-AD"/>
    <property type="match status" value="1"/>
</dbReference>
<dbReference type="RefSeq" id="XP_049314518.1">
    <property type="nucleotide sequence ID" value="XM_049458561.1"/>
</dbReference>
<feature type="compositionally biased region" description="Polar residues" evidence="12">
    <location>
        <begin position="799"/>
        <end position="808"/>
    </location>
</feature>
<evidence type="ECO:0000256" key="9">
    <source>
        <dbReference type="PROSITE-ProRule" id="PRU00309"/>
    </source>
</evidence>
<evidence type="ECO:0000256" key="4">
    <source>
        <dbReference type="ARBA" id="ARBA00022833"/>
    </source>
</evidence>
<feature type="region of interest" description="Disordered" evidence="12">
    <location>
        <begin position="799"/>
        <end position="824"/>
    </location>
</feature>
<dbReference type="SMART" id="SM00692">
    <property type="entry name" value="DM3"/>
    <property type="match status" value="1"/>
</dbReference>
<feature type="compositionally biased region" description="Low complexity" evidence="12">
    <location>
        <begin position="464"/>
        <end position="481"/>
    </location>
</feature>
<evidence type="ECO:0000313" key="17">
    <source>
        <dbReference type="RefSeq" id="XP_011199028.2"/>
    </source>
</evidence>
<evidence type="ECO:0000259" key="13">
    <source>
        <dbReference type="PROSITE" id="PS50157"/>
    </source>
</evidence>
<feature type="compositionally biased region" description="Polar residues" evidence="12">
    <location>
        <begin position="331"/>
        <end position="351"/>
    </location>
</feature>
<dbReference type="GeneID" id="105223103"/>
<evidence type="ECO:0000256" key="1">
    <source>
        <dbReference type="ARBA" id="ARBA00022723"/>
    </source>
</evidence>
<keyword evidence="6" id="KW-0539">Nucleus</keyword>